<accession>A0A8E2DJD8</accession>
<evidence type="ECO:0000313" key="2">
    <source>
        <dbReference type="Proteomes" id="UP000250043"/>
    </source>
</evidence>
<sequence length="158" mass="17109">MAGREAAALGGSINNTNFAGCYPATEAVATRRWLFGIKRASDCRLPHQPAPLPQWRLLARCLHDAAKVLARSGSTTNDVDRLKVGLATCLTTLNPALATFLKKFSLAALLNELFGDTPQQLSSGDATARQDYHMVRAGRSGTLRVSVRSKTKSRLNQE</sequence>
<proteinExistence type="predicted"/>
<dbReference type="EMBL" id="KV722439">
    <property type="protein sequence ID" value="OCH88931.1"/>
    <property type="molecule type" value="Genomic_DNA"/>
</dbReference>
<protein>
    <submittedName>
        <fullName evidence="1">Uncharacterized protein</fullName>
    </submittedName>
</protein>
<dbReference type="AlphaFoldDB" id="A0A8E2DJD8"/>
<name>A0A8E2DJD8_9APHY</name>
<gene>
    <name evidence="1" type="ORF">OBBRIDRAFT_888734</name>
</gene>
<organism evidence="1 2">
    <name type="scientific">Obba rivulosa</name>
    <dbReference type="NCBI Taxonomy" id="1052685"/>
    <lineage>
        <taxon>Eukaryota</taxon>
        <taxon>Fungi</taxon>
        <taxon>Dikarya</taxon>
        <taxon>Basidiomycota</taxon>
        <taxon>Agaricomycotina</taxon>
        <taxon>Agaricomycetes</taxon>
        <taxon>Polyporales</taxon>
        <taxon>Gelatoporiaceae</taxon>
        <taxon>Obba</taxon>
    </lineage>
</organism>
<reference evidence="1 2" key="1">
    <citation type="submission" date="2016-07" db="EMBL/GenBank/DDBJ databases">
        <title>Draft genome of the white-rot fungus Obba rivulosa 3A-2.</title>
        <authorList>
            <consortium name="DOE Joint Genome Institute"/>
            <person name="Miettinen O."/>
            <person name="Riley R."/>
            <person name="Acob R."/>
            <person name="Barry K."/>
            <person name="Cullen D."/>
            <person name="De Vries R."/>
            <person name="Hainaut M."/>
            <person name="Hatakka A."/>
            <person name="Henrissat B."/>
            <person name="Hilden K."/>
            <person name="Kuo R."/>
            <person name="Labutti K."/>
            <person name="Lipzen A."/>
            <person name="Makela M.R."/>
            <person name="Sandor L."/>
            <person name="Spatafora J.W."/>
            <person name="Grigoriev I.V."/>
            <person name="Hibbett D.S."/>
        </authorList>
    </citation>
    <scope>NUCLEOTIDE SEQUENCE [LARGE SCALE GENOMIC DNA]</scope>
    <source>
        <strain evidence="1 2">3A-2</strain>
    </source>
</reference>
<keyword evidence="2" id="KW-1185">Reference proteome</keyword>
<evidence type="ECO:0000313" key="1">
    <source>
        <dbReference type="EMBL" id="OCH88931.1"/>
    </source>
</evidence>
<dbReference type="Proteomes" id="UP000250043">
    <property type="component" value="Unassembled WGS sequence"/>
</dbReference>